<dbReference type="Gene3D" id="1.10.490.110">
    <property type="entry name" value="Uncharacterized conserved protein DUF2267"/>
    <property type="match status" value="1"/>
</dbReference>
<dbReference type="EMBL" id="JAAXLA010000069">
    <property type="protein sequence ID" value="NMI00967.1"/>
    <property type="molecule type" value="Genomic_DNA"/>
</dbReference>
<keyword evidence="2" id="KW-1185">Reference proteome</keyword>
<comment type="caution">
    <text evidence="1">The sequence shown here is derived from an EMBL/GenBank/DDBJ whole genome shotgun (WGS) entry which is preliminary data.</text>
</comment>
<gene>
    <name evidence="1" type="ORF">HF526_27230</name>
</gene>
<dbReference type="RefSeq" id="WP_169384429.1">
    <property type="nucleotide sequence ID" value="NZ_JAAXLA010000069.1"/>
</dbReference>
<accession>A0ABX1SKQ2</accession>
<protein>
    <submittedName>
        <fullName evidence="1">DUF2267 domain-containing protein</fullName>
    </submittedName>
</protein>
<evidence type="ECO:0000313" key="2">
    <source>
        <dbReference type="Proteomes" id="UP000820669"/>
    </source>
</evidence>
<dbReference type="Pfam" id="PF10025">
    <property type="entry name" value="DUF2267"/>
    <property type="match status" value="1"/>
</dbReference>
<evidence type="ECO:0000313" key="1">
    <source>
        <dbReference type="EMBL" id="NMI00967.1"/>
    </source>
</evidence>
<dbReference type="Proteomes" id="UP000820669">
    <property type="component" value="Unassembled WGS sequence"/>
</dbReference>
<sequence length="142" mass="16428">MSFTGYKTFDTTVEKTNGVLKHIEEAYGWPKTRRNQSYGGLRAVLHALRDRLTVEESAQLSAQLPMLIRGIYFEGWDPSKVPVKMHRNDFLERIRQEFPYEVPGGVERLFDIVIEALRKHITEGEWQDVRASLPKDLVTVLP</sequence>
<proteinExistence type="predicted"/>
<organism evidence="1 2">
    <name type="scientific">Pseudonocardia acidicola</name>
    <dbReference type="NCBI Taxonomy" id="2724939"/>
    <lineage>
        <taxon>Bacteria</taxon>
        <taxon>Bacillati</taxon>
        <taxon>Actinomycetota</taxon>
        <taxon>Actinomycetes</taxon>
        <taxon>Pseudonocardiales</taxon>
        <taxon>Pseudonocardiaceae</taxon>
        <taxon>Pseudonocardia</taxon>
    </lineage>
</organism>
<dbReference type="InterPro" id="IPR018727">
    <property type="entry name" value="DUF2267"/>
</dbReference>
<reference evidence="1 2" key="1">
    <citation type="submission" date="2020-04" db="EMBL/GenBank/DDBJ databases">
        <authorList>
            <person name="Klaysubun C."/>
            <person name="Duangmal K."/>
            <person name="Lipun K."/>
        </authorList>
    </citation>
    <scope>NUCLEOTIDE SEQUENCE [LARGE SCALE GENOMIC DNA]</scope>
    <source>
        <strain evidence="1 2">K10HN5</strain>
    </source>
</reference>
<dbReference type="InterPro" id="IPR038282">
    <property type="entry name" value="DUF2267_sf"/>
</dbReference>
<name>A0ABX1SKQ2_9PSEU</name>